<dbReference type="Gene3D" id="3.40.50.410">
    <property type="entry name" value="von Willebrand factor, type A domain"/>
    <property type="match status" value="1"/>
</dbReference>
<evidence type="ECO:0000313" key="5">
    <source>
        <dbReference type="Proteomes" id="UP000536179"/>
    </source>
</evidence>
<comment type="caution">
    <text evidence="4">The sequence shown here is derived from an EMBL/GenBank/DDBJ whole genome shotgun (WGS) entry which is preliminary data.</text>
</comment>
<dbReference type="PROSITE" id="PS50234">
    <property type="entry name" value="VWFA"/>
    <property type="match status" value="1"/>
</dbReference>
<dbReference type="CDD" id="cd00198">
    <property type="entry name" value="vWFA"/>
    <property type="match status" value="1"/>
</dbReference>
<keyword evidence="2" id="KW-1133">Transmembrane helix</keyword>
<dbReference type="SUPFAM" id="SSF53300">
    <property type="entry name" value="vWA-like"/>
    <property type="match status" value="1"/>
</dbReference>
<dbReference type="Proteomes" id="UP000536179">
    <property type="component" value="Unassembled WGS sequence"/>
</dbReference>
<dbReference type="EMBL" id="JACHXU010000007">
    <property type="protein sequence ID" value="MBB3206668.1"/>
    <property type="molecule type" value="Genomic_DNA"/>
</dbReference>
<keyword evidence="2" id="KW-0472">Membrane</keyword>
<feature type="region of interest" description="Disordered" evidence="1">
    <location>
        <begin position="1"/>
        <end position="28"/>
    </location>
</feature>
<evidence type="ECO:0000256" key="1">
    <source>
        <dbReference type="SAM" id="MobiDB-lite"/>
    </source>
</evidence>
<dbReference type="InterPro" id="IPR002035">
    <property type="entry name" value="VWF_A"/>
</dbReference>
<protein>
    <recommendedName>
        <fullName evidence="3">VWFA domain-containing protein</fullName>
    </recommendedName>
</protein>
<proteinExistence type="predicted"/>
<dbReference type="RefSeq" id="WP_184305119.1">
    <property type="nucleotide sequence ID" value="NZ_JACHXU010000007.1"/>
</dbReference>
<accession>A0A7W5DYV5</accession>
<evidence type="ECO:0000259" key="3">
    <source>
        <dbReference type="PROSITE" id="PS50234"/>
    </source>
</evidence>
<organism evidence="4 5">
    <name type="scientific">Aporhodopirellula rubra</name>
    <dbReference type="NCBI Taxonomy" id="980271"/>
    <lineage>
        <taxon>Bacteria</taxon>
        <taxon>Pseudomonadati</taxon>
        <taxon>Planctomycetota</taxon>
        <taxon>Planctomycetia</taxon>
        <taxon>Pirellulales</taxon>
        <taxon>Pirellulaceae</taxon>
        <taxon>Aporhodopirellula</taxon>
    </lineage>
</organism>
<dbReference type="Pfam" id="PF13400">
    <property type="entry name" value="Tad"/>
    <property type="match status" value="1"/>
</dbReference>
<name>A0A7W5DYV5_9BACT</name>
<dbReference type="InterPro" id="IPR036465">
    <property type="entry name" value="vWFA_dom_sf"/>
</dbReference>
<dbReference type="Pfam" id="PF00092">
    <property type="entry name" value="VWA"/>
    <property type="match status" value="1"/>
</dbReference>
<gene>
    <name evidence="4" type="ORF">FHS27_002480</name>
</gene>
<sequence length="435" mass="47475">MYHSPLSRNRDQRSNTCSPSIQSNVQSRPHHGGVTVLLAVVLPVLAILAAFAINSAHMQLTKTELMIASDAAARSAGRTFSEEQTVEAAKQAAMITAALNNVNNEPLQLSTSDEGNEIEFGYSEQNGSAGRFVFNKIPTSQVNGNELTVSSVRINAKRDSSSQGGKVELIFPSLMARKDFSPTTSSVAMQVDRDIALILDRSGSMEWPDYDWPSGFNMWSRSAMDAAEDANIIYYNRYGNAYYSSGQNENTYKEFMWEEYLDLGPRPPTPWENLVVAVNAFLDVLEDTPQNEQVSIASYSNYGTLDIYLTHDYDDVRDTVASLRTGGGTGIGRGMQSGEAAFEHANARPFASKTMVVMTDGNHNTGIDPDDVARSMMSNDNVNIQTVTFSDGANQADMQEVARIGAGKHYHASSGSELVSAFQEIANNLPTILTK</sequence>
<feature type="compositionally biased region" description="Polar residues" evidence="1">
    <location>
        <begin position="14"/>
        <end position="27"/>
    </location>
</feature>
<evidence type="ECO:0000313" key="4">
    <source>
        <dbReference type="EMBL" id="MBB3206668.1"/>
    </source>
</evidence>
<reference evidence="4 5" key="1">
    <citation type="submission" date="2020-08" db="EMBL/GenBank/DDBJ databases">
        <title>Genomic Encyclopedia of Type Strains, Phase III (KMG-III): the genomes of soil and plant-associated and newly described type strains.</title>
        <authorList>
            <person name="Whitman W."/>
        </authorList>
    </citation>
    <scope>NUCLEOTIDE SEQUENCE [LARGE SCALE GENOMIC DNA]</scope>
    <source>
        <strain evidence="4 5">CECT 8075</strain>
    </source>
</reference>
<dbReference type="AlphaFoldDB" id="A0A7W5DYV5"/>
<feature type="transmembrane region" description="Helical" evidence="2">
    <location>
        <begin position="34"/>
        <end position="53"/>
    </location>
</feature>
<keyword evidence="5" id="KW-1185">Reference proteome</keyword>
<dbReference type="SMART" id="SM00327">
    <property type="entry name" value="VWA"/>
    <property type="match status" value="1"/>
</dbReference>
<evidence type="ECO:0000256" key="2">
    <source>
        <dbReference type="SAM" id="Phobius"/>
    </source>
</evidence>
<dbReference type="InterPro" id="IPR028087">
    <property type="entry name" value="Tad_N"/>
</dbReference>
<keyword evidence="2" id="KW-0812">Transmembrane</keyword>
<feature type="domain" description="VWFA" evidence="3">
    <location>
        <begin position="194"/>
        <end position="429"/>
    </location>
</feature>